<dbReference type="PANTHER" id="PTHR36178">
    <property type="entry name" value="SLR0625 PROTEIN"/>
    <property type="match status" value="1"/>
</dbReference>
<feature type="transmembrane region" description="Helical" evidence="1">
    <location>
        <begin position="70"/>
        <end position="86"/>
    </location>
</feature>
<keyword evidence="1" id="KW-0739">Sodium transport</keyword>
<feature type="transmembrane region" description="Helical" evidence="1">
    <location>
        <begin position="6"/>
        <end position="27"/>
    </location>
</feature>
<comment type="similarity">
    <text evidence="1">Belongs to the glutamate:Na(+) symporter (ESS) (TC 2.A.27) family.</text>
</comment>
<keyword evidence="1" id="KW-0472">Membrane</keyword>
<keyword evidence="1" id="KW-1003">Cell membrane</keyword>
<accession>A0ABW5DXS5</accession>
<keyword evidence="1" id="KW-0812">Transmembrane</keyword>
<organism evidence="3 4">
    <name type="scientific">Rubritalea spongiae</name>
    <dbReference type="NCBI Taxonomy" id="430797"/>
    <lineage>
        <taxon>Bacteria</taxon>
        <taxon>Pseudomonadati</taxon>
        <taxon>Verrucomicrobiota</taxon>
        <taxon>Verrucomicrobiia</taxon>
        <taxon>Verrucomicrobiales</taxon>
        <taxon>Rubritaleaceae</taxon>
        <taxon>Rubritalea</taxon>
    </lineage>
</organism>
<comment type="function">
    <text evidence="1">Catalyzes the sodium-dependent transport of glutamate.</text>
</comment>
<keyword evidence="1" id="KW-0406">Ion transport</keyword>
<dbReference type="HAMAP" id="MF_02062">
    <property type="entry name" value="GltS"/>
    <property type="match status" value="1"/>
</dbReference>
<keyword evidence="1" id="KW-1133">Transmembrane helix</keyword>
<feature type="transmembrane region" description="Helical" evidence="1">
    <location>
        <begin position="164"/>
        <end position="188"/>
    </location>
</feature>
<comment type="caution">
    <text evidence="3">The sequence shown here is derived from an EMBL/GenBank/DDBJ whole genome shotgun (WGS) entry which is preliminary data.</text>
</comment>
<feature type="transmembrane region" description="Helical" evidence="1">
    <location>
        <begin position="39"/>
        <end position="58"/>
    </location>
</feature>
<dbReference type="InterPro" id="IPR004445">
    <property type="entry name" value="GltS"/>
</dbReference>
<dbReference type="EMBL" id="JBHUJC010000003">
    <property type="protein sequence ID" value="MFD2275112.1"/>
    <property type="molecule type" value="Genomic_DNA"/>
</dbReference>
<feature type="transmembrane region" description="Helical" evidence="1">
    <location>
        <begin position="311"/>
        <end position="330"/>
    </location>
</feature>
<keyword evidence="1" id="KW-0769">Symport</keyword>
<gene>
    <name evidence="3" type="primary">gltS</name>
    <name evidence="3" type="ORF">ACFSQZ_01395</name>
</gene>
<dbReference type="Pfam" id="PF03616">
    <property type="entry name" value="Glt_symporter"/>
    <property type="match status" value="1"/>
</dbReference>
<dbReference type="Proteomes" id="UP001597297">
    <property type="component" value="Unassembled WGS sequence"/>
</dbReference>
<feature type="transmembrane region" description="Helical" evidence="1">
    <location>
        <begin position="280"/>
        <end position="305"/>
    </location>
</feature>
<evidence type="ECO:0000313" key="3">
    <source>
        <dbReference type="EMBL" id="MFD2275112.1"/>
    </source>
</evidence>
<dbReference type="RefSeq" id="WP_377094858.1">
    <property type="nucleotide sequence ID" value="NZ_JBHSJM010000001.1"/>
</dbReference>
<keyword evidence="4" id="KW-1185">Reference proteome</keyword>
<dbReference type="PANTHER" id="PTHR36178:SF1">
    <property type="entry name" value="SODIUM_GLUTAMATE SYMPORTER"/>
    <property type="match status" value="1"/>
</dbReference>
<protein>
    <recommendedName>
        <fullName evidence="1 2">Sodium/glutamate symporter</fullName>
    </recommendedName>
</protein>
<feature type="transmembrane region" description="Helical" evidence="1">
    <location>
        <begin position="224"/>
        <end position="241"/>
    </location>
</feature>
<keyword evidence="1" id="KW-0813">Transport</keyword>
<keyword evidence="1" id="KW-0029">Amino-acid transport</keyword>
<name>A0ABW5DXS5_9BACT</name>
<evidence type="ECO:0000256" key="1">
    <source>
        <dbReference type="HAMAP-Rule" id="MF_02062"/>
    </source>
</evidence>
<feature type="transmembrane region" description="Helical" evidence="1">
    <location>
        <begin position="98"/>
        <end position="123"/>
    </location>
</feature>
<feature type="transmembrane region" description="Helical" evidence="1">
    <location>
        <begin position="374"/>
        <end position="399"/>
    </location>
</feature>
<evidence type="ECO:0000313" key="4">
    <source>
        <dbReference type="Proteomes" id="UP001597297"/>
    </source>
</evidence>
<feature type="transmembrane region" description="Helical" evidence="1">
    <location>
        <begin position="247"/>
        <end position="268"/>
    </location>
</feature>
<sequence>MEKQLIEVGTFMTYTLAIIVFFVGATLTQKCKFLRDFNIPEPVTGGIIASLCSLLLYLTFDLELSYNLDFRDVLLVYFFTTIGINARFSDLKAGGKPLIILTVLTIGYIFVQNTVGVLGASLMGLPKAMGVLTGSTSLIGGHGTAIAWADEIAVDYGVPNALEVGVAAATMGLIMASLLGGPISRWLINKFGLKGNDSTNLTVGVSHEQEDVEEITHISLMHSILVIHCAIIGGILLDGWVNQYVKLPLFVSCLLVAIFLSNTVPLLFNKMHWPARTRGLAIISDFSLGLFIAMSLMGMQLWTIAKLAGPLLGLLALQAAAAILFIRFLLFPLMGKNYQASVLSAGFAGFSLGATPTAIANMTAVTKAHGPAPLAFIILPLVGAFFVDLSNALIIRFFLGL</sequence>
<evidence type="ECO:0000256" key="2">
    <source>
        <dbReference type="NCBIfam" id="TIGR00210"/>
    </source>
</evidence>
<proteinExistence type="inferred from homology"/>
<feature type="transmembrane region" description="Helical" evidence="1">
    <location>
        <begin position="342"/>
        <end position="362"/>
    </location>
</feature>
<keyword evidence="1" id="KW-0915">Sodium</keyword>
<dbReference type="NCBIfam" id="TIGR00210">
    <property type="entry name" value="gltS"/>
    <property type="match status" value="1"/>
</dbReference>
<comment type="subcellular location">
    <subcellularLocation>
        <location evidence="1">Cell membrane</location>
        <topology evidence="1">Multi-pass membrane protein</topology>
    </subcellularLocation>
</comment>
<reference evidence="4" key="1">
    <citation type="journal article" date="2019" name="Int. J. Syst. Evol. Microbiol.">
        <title>The Global Catalogue of Microorganisms (GCM) 10K type strain sequencing project: providing services to taxonomists for standard genome sequencing and annotation.</title>
        <authorList>
            <consortium name="The Broad Institute Genomics Platform"/>
            <consortium name="The Broad Institute Genome Sequencing Center for Infectious Disease"/>
            <person name="Wu L."/>
            <person name="Ma J."/>
        </authorList>
    </citation>
    <scope>NUCLEOTIDE SEQUENCE [LARGE SCALE GENOMIC DNA]</scope>
    <source>
        <strain evidence="4">JCM 16545</strain>
    </source>
</reference>